<dbReference type="Gene3D" id="3.40.1160.10">
    <property type="entry name" value="Acetylglutamate kinase-like"/>
    <property type="match status" value="1"/>
</dbReference>
<dbReference type="SUPFAM" id="SSF53633">
    <property type="entry name" value="Carbamate kinase-like"/>
    <property type="match status" value="1"/>
</dbReference>
<evidence type="ECO:0000313" key="10">
    <source>
        <dbReference type="EMBL" id="PIQ98505.1"/>
    </source>
</evidence>
<dbReference type="InterPro" id="IPR045865">
    <property type="entry name" value="ACT-like_dom_sf"/>
</dbReference>
<gene>
    <name evidence="10" type="ORF">COV64_00895</name>
</gene>
<feature type="binding site" evidence="8">
    <location>
        <begin position="11"/>
        <end position="14"/>
    </location>
    <ligand>
        <name>ATP</name>
        <dbReference type="ChEBI" id="CHEBI:30616"/>
    </ligand>
</feature>
<organism evidence="10 11">
    <name type="scientific">Candidatus Nealsonbacteria bacterium CG11_big_fil_rev_8_21_14_0_20_39_9</name>
    <dbReference type="NCBI Taxonomy" id="1974715"/>
    <lineage>
        <taxon>Bacteria</taxon>
        <taxon>Candidatus Nealsoniibacteriota</taxon>
    </lineage>
</organism>
<dbReference type="InterPro" id="IPR005260">
    <property type="entry name" value="Asp_kin_monofn"/>
</dbReference>
<feature type="binding site" evidence="8">
    <location>
        <position position="78"/>
    </location>
    <ligand>
        <name>substrate</name>
    </ligand>
</feature>
<keyword evidence="4 8" id="KW-0547">Nucleotide-binding</keyword>
<feature type="domain" description="ACT" evidence="9">
    <location>
        <begin position="350"/>
        <end position="410"/>
    </location>
</feature>
<evidence type="ECO:0000256" key="2">
    <source>
        <dbReference type="ARBA" id="ARBA00013059"/>
    </source>
</evidence>
<evidence type="ECO:0000313" key="11">
    <source>
        <dbReference type="Proteomes" id="UP000229381"/>
    </source>
</evidence>
<dbReference type="Gene3D" id="3.30.70.260">
    <property type="match status" value="2"/>
</dbReference>
<keyword evidence="6 8" id="KW-0067">ATP-binding</keyword>
<comment type="similarity">
    <text evidence="1">Belongs to the aspartokinase family.</text>
</comment>
<proteinExistence type="inferred from homology"/>
<dbReference type="EC" id="2.7.2.4" evidence="2"/>
<evidence type="ECO:0000259" key="9">
    <source>
        <dbReference type="PROSITE" id="PS51671"/>
    </source>
</evidence>
<dbReference type="GO" id="GO:0009089">
    <property type="term" value="P:lysine biosynthetic process via diaminopimelate"/>
    <property type="evidence" value="ECO:0007669"/>
    <property type="project" value="InterPro"/>
</dbReference>
<evidence type="ECO:0000256" key="8">
    <source>
        <dbReference type="PIRSR" id="PIRSR000726-1"/>
    </source>
</evidence>
<reference evidence="10 11" key="1">
    <citation type="submission" date="2017-09" db="EMBL/GenBank/DDBJ databases">
        <title>Depth-based differentiation of microbial function through sediment-hosted aquifers and enrichment of novel symbionts in the deep terrestrial subsurface.</title>
        <authorList>
            <person name="Probst A.J."/>
            <person name="Ladd B."/>
            <person name="Jarett J.K."/>
            <person name="Geller-Mcgrath D.E."/>
            <person name="Sieber C.M."/>
            <person name="Emerson J.B."/>
            <person name="Anantharaman K."/>
            <person name="Thomas B.C."/>
            <person name="Malmstrom R."/>
            <person name="Stieglmeier M."/>
            <person name="Klingl A."/>
            <person name="Woyke T."/>
            <person name="Ryan C.M."/>
            <person name="Banfield J.F."/>
        </authorList>
    </citation>
    <scope>NUCLEOTIDE SEQUENCE [LARGE SCALE GENOMIC DNA]</scope>
    <source>
        <strain evidence="10">CG11_big_fil_rev_8_21_14_0_20_39_9</strain>
    </source>
</reference>
<dbReference type="AlphaFoldDB" id="A0A2H0MRT5"/>
<dbReference type="PANTHER" id="PTHR21499:SF3">
    <property type="entry name" value="ASPARTOKINASE"/>
    <property type="match status" value="1"/>
</dbReference>
<keyword evidence="5" id="KW-0418">Kinase</keyword>
<dbReference type="InterPro" id="IPR018042">
    <property type="entry name" value="Aspartate_kinase_CS"/>
</dbReference>
<dbReference type="Pfam" id="PF00696">
    <property type="entry name" value="AA_kinase"/>
    <property type="match status" value="1"/>
</dbReference>
<dbReference type="GO" id="GO:0005524">
    <property type="term" value="F:ATP binding"/>
    <property type="evidence" value="ECO:0007669"/>
    <property type="project" value="UniProtKB-KW"/>
</dbReference>
<evidence type="ECO:0000256" key="1">
    <source>
        <dbReference type="ARBA" id="ARBA00010122"/>
    </source>
</evidence>
<dbReference type="GO" id="GO:0009090">
    <property type="term" value="P:homoserine biosynthetic process"/>
    <property type="evidence" value="ECO:0007669"/>
    <property type="project" value="TreeGrafter"/>
</dbReference>
<comment type="catalytic activity">
    <reaction evidence="7">
        <text>L-aspartate + ATP = 4-phospho-L-aspartate + ADP</text>
        <dbReference type="Rhea" id="RHEA:23776"/>
        <dbReference type="ChEBI" id="CHEBI:29991"/>
        <dbReference type="ChEBI" id="CHEBI:30616"/>
        <dbReference type="ChEBI" id="CHEBI:57535"/>
        <dbReference type="ChEBI" id="CHEBI:456216"/>
        <dbReference type="EC" id="2.7.2.4"/>
    </reaction>
</comment>
<dbReference type="PROSITE" id="PS00324">
    <property type="entry name" value="ASPARTOKINASE"/>
    <property type="match status" value="1"/>
</dbReference>
<comment type="caution">
    <text evidence="10">The sequence shown here is derived from an EMBL/GenBank/DDBJ whole genome shotgun (WGS) entry which is preliminary data.</text>
</comment>
<dbReference type="Proteomes" id="UP000229381">
    <property type="component" value="Unassembled WGS sequence"/>
</dbReference>
<dbReference type="InterPro" id="IPR054352">
    <property type="entry name" value="ACT_Aspartokinase"/>
</dbReference>
<dbReference type="InterPro" id="IPR002912">
    <property type="entry name" value="ACT_dom"/>
</dbReference>
<dbReference type="PROSITE" id="PS51671">
    <property type="entry name" value="ACT"/>
    <property type="match status" value="1"/>
</dbReference>
<keyword evidence="3" id="KW-0808">Transferase</keyword>
<dbReference type="PANTHER" id="PTHR21499">
    <property type="entry name" value="ASPARTATE KINASE"/>
    <property type="match status" value="1"/>
</dbReference>
<name>A0A2H0MRT5_9BACT</name>
<evidence type="ECO:0000256" key="6">
    <source>
        <dbReference type="ARBA" id="ARBA00022840"/>
    </source>
</evidence>
<dbReference type="Pfam" id="PF22468">
    <property type="entry name" value="ACT_9"/>
    <property type="match status" value="1"/>
</dbReference>
<sequence>MMANKEVVVQKYGGTSVATPERIGRVADYIAKVAEDKNIVVVISAMGEETDRLLRLAKEVYGGEPPKGELDKLLVTGEDQSAPLLTLAIMRRGRTATSLDSRAIGLVCDPKGRVKGVRDVSKIKMLLDQEQVVIITGYQGIVEETGEVSTLGRGGSEITTVALAAALGVGRCEVYSDVDGIYATDPRIVPAKRFDKISYEQLVPLAGAGGGKLMARSVKLAEKLGVEIKVLLSPSFGQTTGGTLVCSGSTLEKMEGLETQAGIAVRELRLIKVSNIPHEPGMANQIFEAISDIVIRDVVQPPPKDQAEISLLCLPEYSSIILSRLHGVKESGAAGEIKPSDPLIVAGLTLVDTLMEDESGYLARITRALARIKVNIEMLFSSGIAISVVVKEESYTKATQALAEEFGLLA</sequence>
<evidence type="ECO:0000256" key="5">
    <source>
        <dbReference type="ARBA" id="ARBA00022777"/>
    </source>
</evidence>
<accession>A0A2H0MRT5</accession>
<dbReference type="GO" id="GO:0004072">
    <property type="term" value="F:aspartate kinase activity"/>
    <property type="evidence" value="ECO:0007669"/>
    <property type="project" value="UniProtKB-EC"/>
</dbReference>
<evidence type="ECO:0000256" key="3">
    <source>
        <dbReference type="ARBA" id="ARBA00022679"/>
    </source>
</evidence>
<dbReference type="InterPro" id="IPR001048">
    <property type="entry name" value="Asp/Glu/Uridylate_kinase"/>
</dbReference>
<feature type="binding site" evidence="8">
    <location>
        <position position="187"/>
    </location>
    <ligand>
        <name>ATP</name>
        <dbReference type="ChEBI" id="CHEBI:30616"/>
    </ligand>
</feature>
<dbReference type="SUPFAM" id="SSF55021">
    <property type="entry name" value="ACT-like"/>
    <property type="match status" value="1"/>
</dbReference>
<dbReference type="PIRSF" id="PIRSF000726">
    <property type="entry name" value="Asp_kin"/>
    <property type="match status" value="1"/>
</dbReference>
<dbReference type="EMBL" id="PCWI01000021">
    <property type="protein sequence ID" value="PIQ98505.1"/>
    <property type="molecule type" value="Genomic_DNA"/>
</dbReference>
<protein>
    <recommendedName>
        <fullName evidence="2">aspartate kinase</fullName>
        <ecNumber evidence="2">2.7.2.4</ecNumber>
    </recommendedName>
</protein>
<evidence type="ECO:0000256" key="7">
    <source>
        <dbReference type="ARBA" id="ARBA00047872"/>
    </source>
</evidence>
<feature type="binding site" evidence="8">
    <location>
        <position position="50"/>
    </location>
    <ligand>
        <name>substrate</name>
    </ligand>
</feature>
<evidence type="ECO:0000256" key="4">
    <source>
        <dbReference type="ARBA" id="ARBA00022741"/>
    </source>
</evidence>
<dbReference type="GO" id="GO:0005829">
    <property type="term" value="C:cytosol"/>
    <property type="evidence" value="ECO:0007669"/>
    <property type="project" value="TreeGrafter"/>
</dbReference>
<dbReference type="InterPro" id="IPR036393">
    <property type="entry name" value="AceGlu_kinase-like_sf"/>
</dbReference>
<feature type="binding site" evidence="8">
    <location>
        <position position="182"/>
    </location>
    <ligand>
        <name>ATP</name>
        <dbReference type="ChEBI" id="CHEBI:30616"/>
    </ligand>
</feature>